<dbReference type="EMBL" id="PUHQ01000111">
    <property type="protein sequence ID" value="KAG0655813.1"/>
    <property type="molecule type" value="Genomic_DNA"/>
</dbReference>
<comment type="caution">
    <text evidence="2">The sequence shown here is derived from an EMBL/GenBank/DDBJ whole genome shotgun (WGS) entry which is preliminary data.</text>
</comment>
<proteinExistence type="predicted"/>
<feature type="region of interest" description="Disordered" evidence="1">
    <location>
        <begin position="1"/>
        <end position="20"/>
    </location>
</feature>
<dbReference type="OrthoDB" id="2529129at2759"/>
<feature type="region of interest" description="Disordered" evidence="1">
    <location>
        <begin position="28"/>
        <end position="47"/>
    </location>
</feature>
<feature type="region of interest" description="Disordered" evidence="1">
    <location>
        <begin position="84"/>
        <end position="109"/>
    </location>
</feature>
<dbReference type="Proteomes" id="UP000777482">
    <property type="component" value="Unassembled WGS sequence"/>
</dbReference>
<sequence>MVRLFRAPTPSSPSFLSLPSPSWLRKSQDTTVSGDLGSRQSSLVNTSSSARSVRARALIISVYQVATHADTSLRAEVRLQLTGQRENAKDEKRTESDRARSAVSDFTEGSQTEAPLSRCVSSVQIKCETSSEADATNKSACERCNLERLECTYGETERNWQGRQRSYGPLSELNQRLYRLESNLLAKLGEAGLPATQLTVTEPASTTADALIGSYADDQVAQISAAFQFATAFLPADPGNSTAYGVGFIDASKGRSYLSRMVTGLNTSDASAAFAHHPAEGTPSPAPSKLSRRRPSLASSVSTVPSDVTEPRTPPPSSRRQGGFSAAHFGCDGGRHSFVESPGPLSHRLTEPPEAQQYAFFPRTSSEIHGASPGASSDPECGVPKSRTTTSGQTLPPPFGPCAIHTIPFGCGPDLSRFDLSPSIPYASPPCAHTSGLSQPSLFSF</sequence>
<feature type="compositionally biased region" description="Basic and acidic residues" evidence="1">
    <location>
        <begin position="86"/>
        <end position="100"/>
    </location>
</feature>
<feature type="compositionally biased region" description="Polar residues" evidence="1">
    <location>
        <begin position="297"/>
        <end position="306"/>
    </location>
</feature>
<evidence type="ECO:0000256" key="1">
    <source>
        <dbReference type="SAM" id="MobiDB-lite"/>
    </source>
</evidence>
<dbReference type="AlphaFoldDB" id="A0A9P6VW42"/>
<accession>A0A9P6VW42</accession>
<feature type="compositionally biased region" description="Polar residues" evidence="1">
    <location>
        <begin position="29"/>
        <end position="46"/>
    </location>
</feature>
<name>A0A9P6VW42_RHOMI</name>
<feature type="compositionally biased region" description="Low complexity" evidence="1">
    <location>
        <begin position="8"/>
        <end position="20"/>
    </location>
</feature>
<gene>
    <name evidence="2" type="ORF">C6P46_000709</name>
</gene>
<feature type="region of interest" description="Disordered" evidence="1">
    <location>
        <begin position="275"/>
        <end position="327"/>
    </location>
</feature>
<evidence type="ECO:0008006" key="4">
    <source>
        <dbReference type="Google" id="ProtNLM"/>
    </source>
</evidence>
<keyword evidence="3" id="KW-1185">Reference proteome</keyword>
<feature type="region of interest" description="Disordered" evidence="1">
    <location>
        <begin position="367"/>
        <end position="395"/>
    </location>
</feature>
<evidence type="ECO:0000313" key="3">
    <source>
        <dbReference type="Proteomes" id="UP000777482"/>
    </source>
</evidence>
<reference evidence="2 3" key="1">
    <citation type="submission" date="2020-11" db="EMBL/GenBank/DDBJ databases">
        <title>Kefir isolates.</title>
        <authorList>
            <person name="Marcisauskas S."/>
            <person name="Kim Y."/>
            <person name="Blasche S."/>
        </authorList>
    </citation>
    <scope>NUCLEOTIDE SEQUENCE [LARGE SCALE GENOMIC DNA]</scope>
    <source>
        <strain evidence="2 3">KR</strain>
    </source>
</reference>
<protein>
    <recommendedName>
        <fullName evidence="4">Zn(2)-C6 fungal-type domain-containing protein</fullName>
    </recommendedName>
</protein>
<evidence type="ECO:0000313" key="2">
    <source>
        <dbReference type="EMBL" id="KAG0655813.1"/>
    </source>
</evidence>
<organism evidence="2 3">
    <name type="scientific">Rhodotorula mucilaginosa</name>
    <name type="common">Yeast</name>
    <name type="synonym">Rhodotorula rubra</name>
    <dbReference type="NCBI Taxonomy" id="5537"/>
    <lineage>
        <taxon>Eukaryota</taxon>
        <taxon>Fungi</taxon>
        <taxon>Dikarya</taxon>
        <taxon>Basidiomycota</taxon>
        <taxon>Pucciniomycotina</taxon>
        <taxon>Microbotryomycetes</taxon>
        <taxon>Sporidiobolales</taxon>
        <taxon>Sporidiobolaceae</taxon>
        <taxon>Rhodotorula</taxon>
    </lineage>
</organism>